<evidence type="ECO:0000256" key="1">
    <source>
        <dbReference type="SAM" id="MobiDB-lite"/>
    </source>
</evidence>
<sequence length="175" mass="18978">MSSDTDRRQGARVRHPHRRHHRPTLTRIAVTGHRDLARDTVSLVDAEVRDVLRPYAPGFVGISCLAGGADQIFAAAVLDLGGVLEAIVPARDYGEASFHALLRRAREVRRLPFDTPSPHAYAAANELLIESADLLIAVWDGFPARGLGGTAEAVEAATRRRTPVRVIWPPGAARA</sequence>
<reference evidence="2" key="1">
    <citation type="journal article" date="2014" name="Int. J. Syst. Evol. Microbiol.">
        <title>Complete genome sequence of Corynebacterium casei LMG S-19264T (=DSM 44701T), isolated from a smear-ripened cheese.</title>
        <authorList>
            <consortium name="US DOE Joint Genome Institute (JGI-PGF)"/>
            <person name="Walter F."/>
            <person name="Albersmeier A."/>
            <person name="Kalinowski J."/>
            <person name="Ruckert C."/>
        </authorList>
    </citation>
    <scope>NUCLEOTIDE SEQUENCE</scope>
    <source>
        <strain evidence="2">VKM Ac-2007</strain>
    </source>
</reference>
<evidence type="ECO:0000313" key="3">
    <source>
        <dbReference type="Proteomes" id="UP001143474"/>
    </source>
</evidence>
<comment type="caution">
    <text evidence="2">The sequence shown here is derived from an EMBL/GenBank/DDBJ whole genome shotgun (WGS) entry which is preliminary data.</text>
</comment>
<dbReference type="RefSeq" id="WP_309298481.1">
    <property type="nucleotide sequence ID" value="NZ_BAAAVD010000022.1"/>
</dbReference>
<dbReference type="SUPFAM" id="SSF102405">
    <property type="entry name" value="MCP/YpsA-like"/>
    <property type="match status" value="1"/>
</dbReference>
<keyword evidence="3" id="KW-1185">Reference proteome</keyword>
<gene>
    <name evidence="2" type="ORF">GCM10017600_87150</name>
</gene>
<name>A0A9W6IAW4_9ACTN</name>
<organism evidence="2 3">
    <name type="scientific">Streptosporangium carneum</name>
    <dbReference type="NCBI Taxonomy" id="47481"/>
    <lineage>
        <taxon>Bacteria</taxon>
        <taxon>Bacillati</taxon>
        <taxon>Actinomycetota</taxon>
        <taxon>Actinomycetes</taxon>
        <taxon>Streptosporangiales</taxon>
        <taxon>Streptosporangiaceae</taxon>
        <taxon>Streptosporangium</taxon>
    </lineage>
</organism>
<dbReference type="Proteomes" id="UP001143474">
    <property type="component" value="Unassembled WGS sequence"/>
</dbReference>
<feature type="compositionally biased region" description="Basic residues" evidence="1">
    <location>
        <begin position="10"/>
        <end position="22"/>
    </location>
</feature>
<dbReference type="AlphaFoldDB" id="A0A9W6IAW4"/>
<protein>
    <submittedName>
        <fullName evidence="2">Uncharacterized protein</fullName>
    </submittedName>
</protein>
<accession>A0A9W6IAW4</accession>
<proteinExistence type="predicted"/>
<reference evidence="2" key="2">
    <citation type="submission" date="2023-01" db="EMBL/GenBank/DDBJ databases">
        <authorList>
            <person name="Sun Q."/>
            <person name="Evtushenko L."/>
        </authorList>
    </citation>
    <scope>NUCLEOTIDE SEQUENCE</scope>
    <source>
        <strain evidence="2">VKM Ac-2007</strain>
    </source>
</reference>
<feature type="region of interest" description="Disordered" evidence="1">
    <location>
        <begin position="1"/>
        <end position="22"/>
    </location>
</feature>
<dbReference type="EMBL" id="BSEV01000047">
    <property type="protein sequence ID" value="GLK15302.1"/>
    <property type="molecule type" value="Genomic_DNA"/>
</dbReference>
<dbReference type="Gene3D" id="3.40.50.450">
    <property type="match status" value="1"/>
</dbReference>
<evidence type="ECO:0000313" key="2">
    <source>
        <dbReference type="EMBL" id="GLK15302.1"/>
    </source>
</evidence>